<dbReference type="Proteomes" id="UP000237438">
    <property type="component" value="Unassembled WGS sequence"/>
</dbReference>
<dbReference type="InterPro" id="IPR036691">
    <property type="entry name" value="Endo/exonu/phosph_ase_sf"/>
</dbReference>
<dbReference type="InterPro" id="IPR005135">
    <property type="entry name" value="Endo/exonuclease/phosphatase"/>
</dbReference>
<protein>
    <recommendedName>
        <fullName evidence="2">Reverse transcriptase domain-containing protein</fullName>
    </recommendedName>
</protein>
<evidence type="ECO:0000313" key="4">
    <source>
        <dbReference type="Proteomes" id="UP000237438"/>
    </source>
</evidence>
<feature type="domain" description="Reverse transcriptase" evidence="2">
    <location>
        <begin position="552"/>
        <end position="821"/>
    </location>
</feature>
<evidence type="ECO:0000259" key="2">
    <source>
        <dbReference type="PROSITE" id="PS50878"/>
    </source>
</evidence>
<reference evidence="3 4" key="1">
    <citation type="submission" date="2017-10" db="EMBL/GenBank/DDBJ databases">
        <title>Development of genomic resources for the powdery mildew, Erysiphe pulchra.</title>
        <authorList>
            <person name="Wadl P.A."/>
            <person name="Mack B.M."/>
            <person name="Moore G."/>
            <person name="Beltz S.B."/>
        </authorList>
    </citation>
    <scope>NUCLEOTIDE SEQUENCE [LARGE SCALE GENOMIC DNA]</scope>
    <source>
        <strain evidence="3">Cflorida</strain>
    </source>
</reference>
<dbReference type="STRING" id="225359.A0A2S4PME5"/>
<comment type="caution">
    <text evidence="3">The sequence shown here is derived from an EMBL/GenBank/DDBJ whole genome shotgun (WGS) entry which is preliminary data.</text>
</comment>
<dbReference type="CDD" id="cd01650">
    <property type="entry name" value="RT_nLTR_like"/>
    <property type="match status" value="1"/>
</dbReference>
<dbReference type="GO" id="GO:0003824">
    <property type="term" value="F:catalytic activity"/>
    <property type="evidence" value="ECO:0007669"/>
    <property type="project" value="InterPro"/>
</dbReference>
<dbReference type="EMBL" id="PEDP01001811">
    <property type="protein sequence ID" value="POS83188.1"/>
    <property type="molecule type" value="Genomic_DNA"/>
</dbReference>
<name>A0A2S4PME5_9PEZI</name>
<feature type="region of interest" description="Disordered" evidence="1">
    <location>
        <begin position="87"/>
        <end position="131"/>
    </location>
</feature>
<dbReference type="InterPro" id="IPR043502">
    <property type="entry name" value="DNA/RNA_pol_sf"/>
</dbReference>
<organism evidence="3 4">
    <name type="scientific">Erysiphe pulchra</name>
    <dbReference type="NCBI Taxonomy" id="225359"/>
    <lineage>
        <taxon>Eukaryota</taxon>
        <taxon>Fungi</taxon>
        <taxon>Dikarya</taxon>
        <taxon>Ascomycota</taxon>
        <taxon>Pezizomycotina</taxon>
        <taxon>Leotiomycetes</taxon>
        <taxon>Erysiphales</taxon>
        <taxon>Erysiphaceae</taxon>
        <taxon>Erysiphe</taxon>
    </lineage>
</organism>
<evidence type="ECO:0000256" key="1">
    <source>
        <dbReference type="SAM" id="MobiDB-lite"/>
    </source>
</evidence>
<feature type="compositionally biased region" description="Polar residues" evidence="1">
    <location>
        <begin position="110"/>
        <end position="131"/>
    </location>
</feature>
<gene>
    <name evidence="3" type="ORF">EPUL_004740</name>
</gene>
<feature type="non-terminal residue" evidence="3">
    <location>
        <position position="1"/>
    </location>
</feature>
<dbReference type="AlphaFoldDB" id="A0A2S4PME5"/>
<sequence>GLKLIFPDSNSLSIGQDLSNFITGQARLNEAQRVVKQFTTLYESIHDPEIRSAMETAAVGIKENLRMILTGNKPEFLGSKPVINKTKTPQAKEPQPFIDLTTTKSDHPTKQVSMSQRVQKNRPNTLNVPSVQTPWTKVAPQSWGTAFLKRADVKLNLRDANVSLNATDVGVTIQQRSAPELSDAQDADQSNTMQQNVKKTHLVVLTVTAHTPQKTPIAWHVLAGCLRPTSFYKLPGKHGTDVLLLQEPWASKKDNERLTKSHPGYEKHTSVRTGTLTERQRAIIYTRKGGDFNAVHPDWQPLANRQHGDGQGIIEWMIEHGMNPVSPPGIPTYTRGNTLDLVWSNYGALVDLASELNSTSDHFTLSRDVPLPNSRRIAALKLSRPIQVKDCKWSKSLRQQPPSSPRGVDNLADNLVKLFGDAIRTTGRRDAFADKTDAEMYRLAHWVKPRSPKVPPLIRTETGTESNPERRATLLCDLLLARYSNENDVMAKEESEDSDTILPWETIVTEEEAKWATTACKEKAPGADGITVQLIREAWPVVGEVIRTIFEGSLNHNHFPSEFKLAEVILLPKPGRYLSEAKGWRPISLLSYLGKGLERLIAKRIAYMALTKQITPYNLFGALLGRSAHDLIACVVHDLEHTLSLRKKVVLVILDVQGAFDAVLHERLLQRMQGKGWSKQVRGWIHSFLKNRMARVRYENGFTAPKTLEHGLSQGSPLSPILFLLYISEIVARRRWRFGHADDIAVLGIGKSPEEAAAPAQQEVDDILTWARTNAVSFDPTKTEGIYFLGPRAKTCDLPPIKFRNDEIRVMAEIRWLGIYLDRGLSFRRYIAECTSKGLRLVQHLRRIASCKTGPSPGSMVTIIRIVLMPTILHAAGSHST</sequence>
<dbReference type="Pfam" id="PF00078">
    <property type="entry name" value="RVT_1"/>
    <property type="match status" value="1"/>
</dbReference>
<dbReference type="SUPFAM" id="SSF56219">
    <property type="entry name" value="DNase I-like"/>
    <property type="match status" value="1"/>
</dbReference>
<dbReference type="PANTHER" id="PTHR33481:SF1">
    <property type="entry name" value="ENDONUCLEASE_EXONUCLEASE_PHOSPHATASE DOMAIN-CONTAINING PROTEIN-RELATED"/>
    <property type="match status" value="1"/>
</dbReference>
<evidence type="ECO:0000313" key="3">
    <source>
        <dbReference type="EMBL" id="POS83188.1"/>
    </source>
</evidence>
<dbReference type="Pfam" id="PF14529">
    <property type="entry name" value="Exo_endo_phos_2"/>
    <property type="match status" value="1"/>
</dbReference>
<dbReference type="OrthoDB" id="3561817at2759"/>
<proteinExistence type="predicted"/>
<accession>A0A2S4PME5</accession>
<dbReference type="SUPFAM" id="SSF56672">
    <property type="entry name" value="DNA/RNA polymerases"/>
    <property type="match status" value="1"/>
</dbReference>
<dbReference type="PANTHER" id="PTHR33481">
    <property type="entry name" value="REVERSE TRANSCRIPTASE"/>
    <property type="match status" value="1"/>
</dbReference>
<dbReference type="InterPro" id="IPR000477">
    <property type="entry name" value="RT_dom"/>
</dbReference>
<keyword evidence="4" id="KW-1185">Reference proteome</keyword>
<dbReference type="PROSITE" id="PS50878">
    <property type="entry name" value="RT_POL"/>
    <property type="match status" value="1"/>
</dbReference>
<dbReference type="Gene3D" id="3.60.10.10">
    <property type="entry name" value="Endonuclease/exonuclease/phosphatase"/>
    <property type="match status" value="1"/>
</dbReference>